<dbReference type="Gene3D" id="3.30.70.330">
    <property type="match status" value="1"/>
</dbReference>
<feature type="domain" description="RRM" evidence="4">
    <location>
        <begin position="121"/>
        <end position="194"/>
    </location>
</feature>
<keyword evidence="2 3" id="KW-0694">RNA-binding</keyword>
<dbReference type="SUPFAM" id="SSF54928">
    <property type="entry name" value="RNA-binding domain, RBD"/>
    <property type="match status" value="1"/>
</dbReference>
<evidence type="ECO:0000256" key="3">
    <source>
        <dbReference type="PROSITE-ProRule" id="PRU00332"/>
    </source>
</evidence>
<dbReference type="Gene3D" id="1.10.10.10">
    <property type="entry name" value="Winged helix-like DNA-binding domain superfamily/Winged helix DNA-binding domain"/>
    <property type="match status" value="1"/>
</dbReference>
<dbReference type="InterPro" id="IPR045180">
    <property type="entry name" value="La_dom_prot"/>
</dbReference>
<sequence length="310" mass="34682">MSSQQSNFQGQDDMGSGHQALQTAMPTMSAGAHDQGYGYDRLREQLEWYLSSKNLATDTYLVSKMNADHWVPISVIADFKKVKALTSNIQEVIDALRRSSKVLVDESGTMVKAITVDRPRTTLILRELPEDSTEEDIATIFYDAESTPKCITKELVGNMWFVEFETAEDALAMLHYTRGRYLRDVPIAARLKSNTVLTGGEYRVSLNLGNSIMSMFPPMHGWPNPPLDVDREPPFGASMPYRRFPADENLVEQEVWTSSSTPGVMPHGPVLGHHYPPGTYFSPNFHGVVPFAAPANPYCRCTIERALFTK</sequence>
<name>A0A9P6MGV3_9FUNG</name>
<feature type="domain" description="HTH La-type RNA-binding" evidence="5">
    <location>
        <begin position="32"/>
        <end position="122"/>
    </location>
</feature>
<dbReference type="CDD" id="cd07323">
    <property type="entry name" value="LAM"/>
    <property type="match status" value="1"/>
</dbReference>
<dbReference type="AlphaFoldDB" id="A0A9P6MGV3"/>
<dbReference type="InterPro" id="IPR058699">
    <property type="entry name" value="RRM_LARP4/4B"/>
</dbReference>
<dbReference type="SMART" id="SM00715">
    <property type="entry name" value="LA"/>
    <property type="match status" value="1"/>
</dbReference>
<protein>
    <submittedName>
        <fullName evidence="6">La- protein 4</fullName>
    </submittedName>
</protein>
<evidence type="ECO:0000313" key="7">
    <source>
        <dbReference type="Proteomes" id="UP000749646"/>
    </source>
</evidence>
<dbReference type="Pfam" id="PF05383">
    <property type="entry name" value="La"/>
    <property type="match status" value="1"/>
</dbReference>
<dbReference type="PROSITE" id="PS50102">
    <property type="entry name" value="RRM"/>
    <property type="match status" value="1"/>
</dbReference>
<proteinExistence type="predicted"/>
<evidence type="ECO:0000259" key="4">
    <source>
        <dbReference type="PROSITE" id="PS50102"/>
    </source>
</evidence>
<dbReference type="PROSITE" id="PS50961">
    <property type="entry name" value="HTH_LA"/>
    <property type="match status" value="1"/>
</dbReference>
<dbReference type="GO" id="GO:0003730">
    <property type="term" value="F:mRNA 3'-UTR binding"/>
    <property type="evidence" value="ECO:0007669"/>
    <property type="project" value="TreeGrafter"/>
</dbReference>
<keyword evidence="1" id="KW-0597">Phosphoprotein</keyword>
<dbReference type="Proteomes" id="UP000749646">
    <property type="component" value="Unassembled WGS sequence"/>
</dbReference>
<dbReference type="InterPro" id="IPR006630">
    <property type="entry name" value="La_HTH"/>
</dbReference>
<dbReference type="InterPro" id="IPR036390">
    <property type="entry name" value="WH_DNA-bd_sf"/>
</dbReference>
<evidence type="ECO:0000256" key="1">
    <source>
        <dbReference type="ARBA" id="ARBA00022553"/>
    </source>
</evidence>
<dbReference type="GO" id="GO:0005829">
    <property type="term" value="C:cytosol"/>
    <property type="evidence" value="ECO:0007669"/>
    <property type="project" value="TreeGrafter"/>
</dbReference>
<dbReference type="SUPFAM" id="SSF46785">
    <property type="entry name" value="Winged helix' DNA-binding domain"/>
    <property type="match status" value="1"/>
</dbReference>
<accession>A0A9P6MGV3</accession>
<gene>
    <name evidence="6" type="primary">LARP4</name>
    <name evidence="6" type="ORF">BGZ65_005333</name>
</gene>
<comment type="caution">
    <text evidence="6">The sequence shown here is derived from an EMBL/GenBank/DDBJ whole genome shotgun (WGS) entry which is preliminary data.</text>
</comment>
<dbReference type="Pfam" id="PF26088">
    <property type="entry name" value="RRM_LARP4"/>
    <property type="match status" value="1"/>
</dbReference>
<dbReference type="InterPro" id="IPR000504">
    <property type="entry name" value="RRM_dom"/>
</dbReference>
<dbReference type="EMBL" id="JAAAHW010000756">
    <property type="protein sequence ID" value="KAF9999288.1"/>
    <property type="molecule type" value="Genomic_DNA"/>
</dbReference>
<dbReference type="PANTHER" id="PTHR22792:SF131">
    <property type="entry name" value="LA-RELATED PROTEIN LARP4B"/>
    <property type="match status" value="1"/>
</dbReference>
<dbReference type="InterPro" id="IPR036388">
    <property type="entry name" value="WH-like_DNA-bd_sf"/>
</dbReference>
<dbReference type="GO" id="GO:0045727">
    <property type="term" value="P:positive regulation of translation"/>
    <property type="evidence" value="ECO:0007669"/>
    <property type="project" value="TreeGrafter"/>
</dbReference>
<dbReference type="OrthoDB" id="340227at2759"/>
<evidence type="ECO:0000313" key="6">
    <source>
        <dbReference type="EMBL" id="KAF9999288.1"/>
    </source>
</evidence>
<evidence type="ECO:0000256" key="2">
    <source>
        <dbReference type="ARBA" id="ARBA00022884"/>
    </source>
</evidence>
<dbReference type="InterPro" id="IPR012677">
    <property type="entry name" value="Nucleotide-bd_a/b_plait_sf"/>
</dbReference>
<organism evidence="6 7">
    <name type="scientific">Modicella reniformis</name>
    <dbReference type="NCBI Taxonomy" id="1440133"/>
    <lineage>
        <taxon>Eukaryota</taxon>
        <taxon>Fungi</taxon>
        <taxon>Fungi incertae sedis</taxon>
        <taxon>Mucoromycota</taxon>
        <taxon>Mortierellomycotina</taxon>
        <taxon>Mortierellomycetes</taxon>
        <taxon>Mortierellales</taxon>
        <taxon>Mortierellaceae</taxon>
        <taxon>Modicella</taxon>
    </lineage>
</organism>
<dbReference type="GO" id="GO:0010494">
    <property type="term" value="C:cytoplasmic stress granule"/>
    <property type="evidence" value="ECO:0007669"/>
    <property type="project" value="TreeGrafter"/>
</dbReference>
<dbReference type="PANTHER" id="PTHR22792">
    <property type="entry name" value="LUPUS LA PROTEIN-RELATED"/>
    <property type="match status" value="1"/>
</dbReference>
<reference evidence="6" key="1">
    <citation type="journal article" date="2020" name="Fungal Divers.">
        <title>Resolving the Mortierellaceae phylogeny through synthesis of multi-gene phylogenetics and phylogenomics.</title>
        <authorList>
            <person name="Vandepol N."/>
            <person name="Liber J."/>
            <person name="Desiro A."/>
            <person name="Na H."/>
            <person name="Kennedy M."/>
            <person name="Barry K."/>
            <person name="Grigoriev I.V."/>
            <person name="Miller A.N."/>
            <person name="O'Donnell K."/>
            <person name="Stajich J.E."/>
            <person name="Bonito G."/>
        </authorList>
    </citation>
    <scope>NUCLEOTIDE SEQUENCE</scope>
    <source>
        <strain evidence="6">MES-2147</strain>
    </source>
</reference>
<keyword evidence="7" id="KW-1185">Reference proteome</keyword>
<evidence type="ECO:0000259" key="5">
    <source>
        <dbReference type="PROSITE" id="PS50961"/>
    </source>
</evidence>
<dbReference type="InterPro" id="IPR035979">
    <property type="entry name" value="RBD_domain_sf"/>
</dbReference>